<dbReference type="Pfam" id="PF07690">
    <property type="entry name" value="MFS_1"/>
    <property type="match status" value="1"/>
</dbReference>
<evidence type="ECO:0000313" key="8">
    <source>
        <dbReference type="EMBL" id="RDJ08696.1"/>
    </source>
</evidence>
<evidence type="ECO:0000256" key="1">
    <source>
        <dbReference type="ARBA" id="ARBA00004141"/>
    </source>
</evidence>
<feature type="transmembrane region" description="Helical" evidence="6">
    <location>
        <begin position="143"/>
        <end position="171"/>
    </location>
</feature>
<evidence type="ECO:0000313" key="9">
    <source>
        <dbReference type="Proteomes" id="UP000254939"/>
    </source>
</evidence>
<dbReference type="Proteomes" id="UP000254939">
    <property type="component" value="Unassembled WGS sequence"/>
</dbReference>
<reference evidence="8 9" key="1">
    <citation type="submission" date="2017-03" db="EMBL/GenBank/DDBJ databases">
        <title>Genome analysis of Rhizobial strains effectives or ineffectives for nitrogen fixation isolated from bean seeds.</title>
        <authorList>
            <person name="Peralta H."/>
            <person name="Aguilar-Vera A."/>
            <person name="Mora Y."/>
            <person name="Vargas-Lagunas C."/>
            <person name="Girard L."/>
            <person name="Mora J."/>
        </authorList>
    </citation>
    <scope>NUCLEOTIDE SEQUENCE [LARGE SCALE GENOMIC DNA]</scope>
    <source>
        <strain evidence="8 9">CCGM3</strain>
    </source>
</reference>
<evidence type="ECO:0000256" key="6">
    <source>
        <dbReference type="SAM" id="Phobius"/>
    </source>
</evidence>
<feature type="transmembrane region" description="Helical" evidence="6">
    <location>
        <begin position="177"/>
        <end position="198"/>
    </location>
</feature>
<accession>A0A370KKK7</accession>
<dbReference type="InterPro" id="IPR020846">
    <property type="entry name" value="MFS_dom"/>
</dbReference>
<dbReference type="AlphaFoldDB" id="A0A370KKK7"/>
<evidence type="ECO:0000259" key="7">
    <source>
        <dbReference type="PROSITE" id="PS50850"/>
    </source>
</evidence>
<evidence type="ECO:0000256" key="5">
    <source>
        <dbReference type="ARBA" id="ARBA00023136"/>
    </source>
</evidence>
<dbReference type="InterPro" id="IPR036259">
    <property type="entry name" value="MFS_trans_sf"/>
</dbReference>
<feature type="transmembrane region" description="Helical" evidence="6">
    <location>
        <begin position="489"/>
        <end position="513"/>
    </location>
</feature>
<dbReference type="GO" id="GO:0016020">
    <property type="term" value="C:membrane"/>
    <property type="evidence" value="ECO:0007669"/>
    <property type="project" value="UniProtKB-SubCell"/>
</dbReference>
<keyword evidence="4 6" id="KW-1133">Transmembrane helix</keyword>
<dbReference type="EMBL" id="NAAC01000018">
    <property type="protein sequence ID" value="RDJ08696.1"/>
    <property type="molecule type" value="Genomic_DNA"/>
</dbReference>
<keyword evidence="2" id="KW-0813">Transport</keyword>
<feature type="transmembrane region" description="Helical" evidence="6">
    <location>
        <begin position="319"/>
        <end position="338"/>
    </location>
</feature>
<feature type="transmembrane region" description="Helical" evidence="6">
    <location>
        <begin position="279"/>
        <end position="299"/>
    </location>
</feature>
<gene>
    <name evidence="8" type="ORF">B5K06_19210</name>
</gene>
<evidence type="ECO:0000256" key="3">
    <source>
        <dbReference type="ARBA" id="ARBA00022692"/>
    </source>
</evidence>
<feature type="transmembrane region" description="Helical" evidence="6">
    <location>
        <begin position="61"/>
        <end position="82"/>
    </location>
</feature>
<feature type="transmembrane region" description="Helical" evidence="6">
    <location>
        <begin position="113"/>
        <end position="136"/>
    </location>
</feature>
<feature type="transmembrane region" description="Helical" evidence="6">
    <location>
        <begin position="210"/>
        <end position="229"/>
    </location>
</feature>
<dbReference type="PROSITE" id="PS50850">
    <property type="entry name" value="MFS"/>
    <property type="match status" value="1"/>
</dbReference>
<comment type="caution">
    <text evidence="8">The sequence shown here is derived from an EMBL/GenBank/DDBJ whole genome shotgun (WGS) entry which is preliminary data.</text>
</comment>
<feature type="transmembrane region" description="Helical" evidence="6">
    <location>
        <begin position="345"/>
        <end position="361"/>
    </location>
</feature>
<dbReference type="PANTHER" id="PTHR42718:SF9">
    <property type="entry name" value="MAJOR FACILITATOR SUPERFAMILY MULTIDRUG TRANSPORTER MFSC"/>
    <property type="match status" value="1"/>
</dbReference>
<evidence type="ECO:0000256" key="4">
    <source>
        <dbReference type="ARBA" id="ARBA00022989"/>
    </source>
</evidence>
<dbReference type="PANTHER" id="PTHR42718">
    <property type="entry name" value="MAJOR FACILITATOR SUPERFAMILY MULTIDRUG TRANSPORTER MFSC"/>
    <property type="match status" value="1"/>
</dbReference>
<dbReference type="InterPro" id="IPR011701">
    <property type="entry name" value="MFS"/>
</dbReference>
<feature type="transmembrane region" description="Helical" evidence="6">
    <location>
        <begin position="21"/>
        <end position="41"/>
    </location>
</feature>
<feature type="domain" description="Major facilitator superfamily (MFS) profile" evidence="7">
    <location>
        <begin position="23"/>
        <end position="514"/>
    </location>
</feature>
<organism evidence="8 9">
    <name type="scientific">Rhizobium grahamii</name>
    <dbReference type="NCBI Taxonomy" id="1120045"/>
    <lineage>
        <taxon>Bacteria</taxon>
        <taxon>Pseudomonadati</taxon>
        <taxon>Pseudomonadota</taxon>
        <taxon>Alphaproteobacteria</taxon>
        <taxon>Hyphomicrobiales</taxon>
        <taxon>Rhizobiaceae</taxon>
        <taxon>Rhizobium/Agrobacterium group</taxon>
        <taxon>Rhizobium</taxon>
    </lineage>
</organism>
<dbReference type="GO" id="GO:0022857">
    <property type="term" value="F:transmembrane transporter activity"/>
    <property type="evidence" value="ECO:0007669"/>
    <property type="project" value="InterPro"/>
</dbReference>
<feature type="transmembrane region" description="Helical" evidence="6">
    <location>
        <begin position="373"/>
        <end position="397"/>
    </location>
</feature>
<dbReference type="Gene3D" id="1.20.1250.20">
    <property type="entry name" value="MFS general substrate transporter like domains"/>
    <property type="match status" value="1"/>
</dbReference>
<dbReference type="RefSeq" id="WP_114714317.1">
    <property type="nucleotide sequence ID" value="NZ_KZ857261.1"/>
</dbReference>
<proteinExistence type="predicted"/>
<keyword evidence="5 6" id="KW-0472">Membrane</keyword>
<sequence length="534" mass="57026">MGIEAISGGPVSVGRPSHHPVLAVIAVVLGAFIHSLDTRLFAIGLPDLRGALGLTFDEGAWLSTAATAPQILIAPAIAWLAVVFGLRRVLIGPGLVYVVISLLVPFARDYQTLLVLHFIRGMLPGVFIPVTIMIVLRNLPMQWWIVGLAAYSFRLSFTGNAGVSLVGFYVQHLGWQWLYWQDAVVALLMVILTLLGTPRESINRALLAKADWGGMLLFGAGLALIYAGLDQGNRLDWFGSGTVTALLAGGAALVVCFLINEAVVAEPWASPTVLMSRNVLLVMATLITYMITSLSNTMLVPTFLTAVAGLRPEQIGSLLLVYTALPICVVVLVAIYLLRRIDARFVMILGLTSFAIAAWMGTRVTGAWVLDDFIPIALAQALGQGLTFTALLIFVLANADPARATAFVAYIQVMRLDIIEITVTGMSTWLRVREQLHSNLVGLHVAAGDSEVAQRLARLTGEFLDYGAAAASARAVGTLARLVRRQADVLSFIDGFTVAFWGAIAGLLLVSLMRAAPPGPLTPNGMQAGSNGVH</sequence>
<dbReference type="OrthoDB" id="9812221at2"/>
<keyword evidence="3 6" id="KW-0812">Transmembrane</keyword>
<comment type="subcellular location">
    <subcellularLocation>
        <location evidence="1">Membrane</location>
        <topology evidence="1">Multi-pass membrane protein</topology>
    </subcellularLocation>
</comment>
<feature type="transmembrane region" description="Helical" evidence="6">
    <location>
        <begin position="89"/>
        <end position="107"/>
    </location>
</feature>
<evidence type="ECO:0000256" key="2">
    <source>
        <dbReference type="ARBA" id="ARBA00022448"/>
    </source>
</evidence>
<protein>
    <submittedName>
        <fullName evidence="8">Arabinose ABC transporter permease</fullName>
    </submittedName>
</protein>
<dbReference type="SUPFAM" id="SSF103473">
    <property type="entry name" value="MFS general substrate transporter"/>
    <property type="match status" value="1"/>
</dbReference>
<name>A0A370KKK7_9HYPH</name>
<feature type="transmembrane region" description="Helical" evidence="6">
    <location>
        <begin position="235"/>
        <end position="259"/>
    </location>
</feature>